<gene>
    <name evidence="3" type="ORF">Ahy_B09g098736</name>
</gene>
<dbReference type="AlphaFoldDB" id="A0A444XS07"/>
<keyword evidence="4" id="KW-1185">Reference proteome</keyword>
<evidence type="ECO:0000259" key="2">
    <source>
        <dbReference type="Pfam" id="PF25996"/>
    </source>
</evidence>
<evidence type="ECO:0000313" key="3">
    <source>
        <dbReference type="EMBL" id="RYQ92501.1"/>
    </source>
</evidence>
<organism evidence="3 4">
    <name type="scientific">Arachis hypogaea</name>
    <name type="common">Peanut</name>
    <dbReference type="NCBI Taxonomy" id="3818"/>
    <lineage>
        <taxon>Eukaryota</taxon>
        <taxon>Viridiplantae</taxon>
        <taxon>Streptophyta</taxon>
        <taxon>Embryophyta</taxon>
        <taxon>Tracheophyta</taxon>
        <taxon>Spermatophyta</taxon>
        <taxon>Magnoliopsida</taxon>
        <taxon>eudicotyledons</taxon>
        <taxon>Gunneridae</taxon>
        <taxon>Pentapetalae</taxon>
        <taxon>rosids</taxon>
        <taxon>fabids</taxon>
        <taxon>Fabales</taxon>
        <taxon>Fabaceae</taxon>
        <taxon>Papilionoideae</taxon>
        <taxon>50 kb inversion clade</taxon>
        <taxon>dalbergioids sensu lato</taxon>
        <taxon>Dalbergieae</taxon>
        <taxon>Pterocarpus clade</taxon>
        <taxon>Arachis</taxon>
    </lineage>
</organism>
<feature type="domain" description="Histone-lysine N-methyltransferase CLF-like HTH" evidence="2">
    <location>
        <begin position="203"/>
        <end position="233"/>
    </location>
</feature>
<sequence>MTTTTRLGLGGPAATGQTRVSSRCGSGGGDGLVTTKATSTSRSAISTATGQGAATAAVFTPATVTTMMTLLSLLSSLSLSLRGFDSFGDATAATVGSSPTPFLPHSPLLLPVRFSFSLLHPLSLPFLFPRSLFSLSEREILSSLRKPAIVGAATLATAVQIKPRRLLHQRISRSGSNAFFANEDFGVVVAVTQLALHGRHVKMTVRELGLSDTVLDSLAQYFSRNTSEIKRYESPSNVLYMPDMKLLVTKTMLLGIPRMGIPKIFLKVKSLFWKKILKQLLTPLTIFFADAVLFSIAGYMDVPRILSSPLRSNLWNPLDTENEPCGLNCFKSVLKSGRFFNATSSAQVDVEEKCSGATPKLVLQLMNIKGLSIAHVKSHLQEQEGRGHKSSRNGKDISF</sequence>
<dbReference type="Pfam" id="PF25996">
    <property type="entry name" value="HTH_CLF_N"/>
    <property type="match status" value="1"/>
</dbReference>
<dbReference type="EMBL" id="SDMP01000019">
    <property type="protein sequence ID" value="RYQ92501.1"/>
    <property type="molecule type" value="Genomic_DNA"/>
</dbReference>
<proteinExistence type="predicted"/>
<feature type="compositionally biased region" description="Polar residues" evidence="1">
    <location>
        <begin position="15"/>
        <end position="24"/>
    </location>
</feature>
<dbReference type="STRING" id="3818.A0A444XS07"/>
<evidence type="ECO:0000313" key="4">
    <source>
        <dbReference type="Proteomes" id="UP000289738"/>
    </source>
</evidence>
<protein>
    <recommendedName>
        <fullName evidence="2">Histone-lysine N-methyltransferase CLF-like HTH domain-containing protein</fullName>
    </recommendedName>
</protein>
<name>A0A444XS07_ARAHY</name>
<dbReference type="Gene3D" id="1.10.10.60">
    <property type="entry name" value="Homeodomain-like"/>
    <property type="match status" value="1"/>
</dbReference>
<feature type="region of interest" description="Disordered" evidence="1">
    <location>
        <begin position="1"/>
        <end position="31"/>
    </location>
</feature>
<comment type="caution">
    <text evidence="3">The sequence shown here is derived from an EMBL/GenBank/DDBJ whole genome shotgun (WGS) entry which is preliminary data.</text>
</comment>
<reference evidence="3 4" key="1">
    <citation type="submission" date="2019-01" db="EMBL/GenBank/DDBJ databases">
        <title>Sequencing of cultivated peanut Arachis hypogaea provides insights into genome evolution and oil improvement.</title>
        <authorList>
            <person name="Chen X."/>
        </authorList>
    </citation>
    <scope>NUCLEOTIDE SEQUENCE [LARGE SCALE GENOMIC DNA]</scope>
    <source>
        <strain evidence="4">cv. Fuhuasheng</strain>
        <tissue evidence="3">Leaves</tissue>
    </source>
</reference>
<dbReference type="Proteomes" id="UP000289738">
    <property type="component" value="Chromosome B09"/>
</dbReference>
<dbReference type="InterPro" id="IPR058609">
    <property type="entry name" value="HTH_CLF-like"/>
</dbReference>
<evidence type="ECO:0000256" key="1">
    <source>
        <dbReference type="SAM" id="MobiDB-lite"/>
    </source>
</evidence>
<accession>A0A444XS07</accession>
<feature type="region of interest" description="Disordered" evidence="1">
    <location>
        <begin position="380"/>
        <end position="399"/>
    </location>
</feature>